<evidence type="ECO:0000313" key="2">
    <source>
        <dbReference type="Proteomes" id="UP000028607"/>
    </source>
</evidence>
<dbReference type="NCBIfam" id="TIGR03980">
    <property type="entry name" value="prismane_assoc"/>
    <property type="match status" value="1"/>
</dbReference>
<dbReference type="Proteomes" id="UP000028607">
    <property type="component" value="Unassembled WGS sequence"/>
</dbReference>
<evidence type="ECO:0008006" key="3">
    <source>
        <dbReference type="Google" id="ProtNLM"/>
    </source>
</evidence>
<dbReference type="PATRIC" id="fig|1317124.6.peg.55"/>
<sequence>MRHEIDDPDLPLAELLRRWPGAIAPFLARRMICPGCPIAPFHTVRDACAEYDLDEDSFRAEIRAAAKLS</sequence>
<protein>
    <recommendedName>
        <fullName evidence="3">DUF1858 domain-containing protein</fullName>
    </recommendedName>
</protein>
<dbReference type="SUPFAM" id="SSF140683">
    <property type="entry name" value="SP0561-like"/>
    <property type="match status" value="1"/>
</dbReference>
<comment type="caution">
    <text evidence="1">The sequence shown here is derived from an EMBL/GenBank/DDBJ whole genome shotgun (WGS) entry which is preliminary data.</text>
</comment>
<dbReference type="STRING" id="1317124.DW2_00310"/>
<dbReference type="AlphaFoldDB" id="A0A085U0Q7"/>
<name>A0A085U0Q7_9RHOB</name>
<accession>A0A085U0Q7</accession>
<gene>
    <name evidence="1" type="ORF">DW2_00310</name>
</gene>
<dbReference type="Gene3D" id="1.10.3910.10">
    <property type="entry name" value="SP0561-like"/>
    <property type="match status" value="1"/>
</dbReference>
<proteinExistence type="predicted"/>
<dbReference type="InterPro" id="IPR023883">
    <property type="entry name" value="CHP03980_redox-disulphide"/>
</dbReference>
<reference evidence="1 2" key="2">
    <citation type="journal article" date="2015" name="Antonie Van Leeuwenhoek">
        <title>Thioclava indica sp. nov., isolated from surface seawater of the Indian Ocean.</title>
        <authorList>
            <person name="Liu Y."/>
            <person name="Lai Q."/>
            <person name="Du J."/>
            <person name="Xu H."/>
            <person name="Jiang L."/>
            <person name="Shao Z."/>
        </authorList>
    </citation>
    <scope>NUCLEOTIDE SEQUENCE [LARGE SCALE GENOMIC DNA]</scope>
    <source>
        <strain evidence="1 2">13D2W-2</strain>
    </source>
</reference>
<organism evidence="1 2">
    <name type="scientific">Thioclava atlantica</name>
    <dbReference type="NCBI Taxonomy" id="1317124"/>
    <lineage>
        <taxon>Bacteria</taxon>
        <taxon>Pseudomonadati</taxon>
        <taxon>Pseudomonadota</taxon>
        <taxon>Alphaproteobacteria</taxon>
        <taxon>Rhodobacterales</taxon>
        <taxon>Paracoccaceae</taxon>
        <taxon>Thioclava</taxon>
    </lineage>
</organism>
<dbReference type="EMBL" id="AQRC01000001">
    <property type="protein sequence ID" value="KFE36554.1"/>
    <property type="molecule type" value="Genomic_DNA"/>
</dbReference>
<dbReference type="RefSeq" id="WP_038142424.1">
    <property type="nucleotide sequence ID" value="NZ_AQRC01000001.1"/>
</dbReference>
<dbReference type="OrthoDB" id="5397989at2"/>
<dbReference type="eggNOG" id="ENOG503351G">
    <property type="taxonomic scope" value="Bacteria"/>
</dbReference>
<keyword evidence="2" id="KW-1185">Reference proteome</keyword>
<reference evidence="2" key="1">
    <citation type="submission" date="2013-04" db="EMBL/GenBank/DDBJ databases">
        <title>Thioclava sp. 13D2W-2 Genome Sequencing.</title>
        <authorList>
            <person name="Lai Q."/>
            <person name="Li G."/>
            <person name="Shao Z."/>
        </authorList>
    </citation>
    <scope>NUCLEOTIDE SEQUENCE [LARGE SCALE GENOMIC DNA]</scope>
    <source>
        <strain evidence="2">13D2W-2</strain>
    </source>
</reference>
<evidence type="ECO:0000313" key="1">
    <source>
        <dbReference type="EMBL" id="KFE36554.1"/>
    </source>
</evidence>
<dbReference type="InterPro" id="IPR038062">
    <property type="entry name" value="ScdA-like_N_sf"/>
</dbReference>